<dbReference type="InterPro" id="IPR006674">
    <property type="entry name" value="HD_domain"/>
</dbReference>
<comment type="caution">
    <text evidence="2">The sequence shown here is derived from an EMBL/GenBank/DDBJ whole genome shotgun (WGS) entry which is preliminary data.</text>
</comment>
<dbReference type="EMBL" id="MHIN01000014">
    <property type="protein sequence ID" value="OGY55501.1"/>
    <property type="molecule type" value="Genomic_DNA"/>
</dbReference>
<dbReference type="SUPFAM" id="SSF109604">
    <property type="entry name" value="HD-domain/PDEase-like"/>
    <property type="match status" value="1"/>
</dbReference>
<dbReference type="Gene3D" id="1.10.3210.10">
    <property type="entry name" value="Hypothetical protein af1432"/>
    <property type="match status" value="1"/>
</dbReference>
<feature type="domain" description="HD" evidence="1">
    <location>
        <begin position="56"/>
        <end position="202"/>
    </location>
</feature>
<name>A0A1G1YT39_9BACT</name>
<evidence type="ECO:0000313" key="3">
    <source>
        <dbReference type="Proteomes" id="UP000178122"/>
    </source>
</evidence>
<evidence type="ECO:0000259" key="1">
    <source>
        <dbReference type="Pfam" id="PF13023"/>
    </source>
</evidence>
<sequence>MHEFYQQLDPPDIETYSPYPFPPDESSLDFLVALYKGNSILRYRGDAAEYMPAAFRESVAEHTLHVQYVSFVLLYEHPRLLALLDEQELTRFILFHDLGEMGLNGRDWTITDVVNGTVDTHNKHEEERRFVEEITRPLAPAVRNSIRYYHEEYENAPQTGNINALLARYMDATQGILTAFSHADTSHEEYHKASIYTRRKKLMPTFDAIKQSLETRLSAGEDVEGAIAEIEALHDYILTFFPNAVE</sequence>
<protein>
    <recommendedName>
        <fullName evidence="1">HD domain-containing protein</fullName>
    </recommendedName>
</protein>
<reference evidence="2 3" key="1">
    <citation type="journal article" date="2016" name="Nat. Commun.">
        <title>Thousands of microbial genomes shed light on interconnected biogeochemical processes in an aquifer system.</title>
        <authorList>
            <person name="Anantharaman K."/>
            <person name="Brown C.T."/>
            <person name="Hug L.A."/>
            <person name="Sharon I."/>
            <person name="Castelle C.J."/>
            <person name="Probst A.J."/>
            <person name="Thomas B.C."/>
            <person name="Singh A."/>
            <person name="Wilkins M.J."/>
            <person name="Karaoz U."/>
            <person name="Brodie E.L."/>
            <person name="Williams K.H."/>
            <person name="Hubbard S.S."/>
            <person name="Banfield J.F."/>
        </authorList>
    </citation>
    <scope>NUCLEOTIDE SEQUENCE [LARGE SCALE GENOMIC DNA]</scope>
</reference>
<organism evidence="2 3">
    <name type="scientific">Candidatus Buchananbacteria bacterium RIFCSPLOWO2_01_FULL_40_23b</name>
    <dbReference type="NCBI Taxonomy" id="1797544"/>
    <lineage>
        <taxon>Bacteria</taxon>
        <taxon>Candidatus Buchananiibacteriota</taxon>
    </lineage>
</organism>
<evidence type="ECO:0000313" key="2">
    <source>
        <dbReference type="EMBL" id="OGY55501.1"/>
    </source>
</evidence>
<dbReference type="Pfam" id="PF13023">
    <property type="entry name" value="HD_3"/>
    <property type="match status" value="1"/>
</dbReference>
<dbReference type="AlphaFoldDB" id="A0A1G1YT39"/>
<dbReference type="Proteomes" id="UP000178122">
    <property type="component" value="Unassembled WGS sequence"/>
</dbReference>
<proteinExistence type="predicted"/>
<accession>A0A1G1YT39</accession>
<gene>
    <name evidence="2" type="ORF">A2912_06135</name>
</gene>